<dbReference type="PROSITE" id="PS50172">
    <property type="entry name" value="BRCT"/>
    <property type="match status" value="2"/>
</dbReference>
<dbReference type="PROSITE" id="PS00518">
    <property type="entry name" value="ZF_RING_1"/>
    <property type="match status" value="1"/>
</dbReference>
<feature type="region of interest" description="Disordered" evidence="13">
    <location>
        <begin position="353"/>
        <end position="400"/>
    </location>
</feature>
<feature type="compositionally biased region" description="Polar residues" evidence="13">
    <location>
        <begin position="368"/>
        <end position="384"/>
    </location>
</feature>
<feature type="compositionally biased region" description="Polar residues" evidence="13">
    <location>
        <begin position="99"/>
        <end position="111"/>
    </location>
</feature>
<keyword evidence="8 12" id="KW-0863">Zinc-finger</keyword>
<feature type="compositionally biased region" description="Basic and acidic residues" evidence="13">
    <location>
        <begin position="175"/>
        <end position="186"/>
    </location>
</feature>
<feature type="domain" description="BRCT" evidence="15">
    <location>
        <begin position="458"/>
        <end position="512"/>
    </location>
</feature>
<dbReference type="InterPro" id="IPR001841">
    <property type="entry name" value="Znf_RING"/>
</dbReference>
<dbReference type="InterPro" id="IPR001876">
    <property type="entry name" value="Znf_RanBP2"/>
</dbReference>
<evidence type="ECO:0000259" key="15">
    <source>
        <dbReference type="PROSITE" id="PS50172"/>
    </source>
</evidence>
<dbReference type="CDD" id="cd17720">
    <property type="entry name" value="BRCT_Bard1_rpt2"/>
    <property type="match status" value="1"/>
</dbReference>
<dbReference type="GO" id="GO:0045944">
    <property type="term" value="P:positive regulation of transcription by RNA polymerase II"/>
    <property type="evidence" value="ECO:0007669"/>
    <property type="project" value="TreeGrafter"/>
</dbReference>
<dbReference type="InterPro" id="IPR036420">
    <property type="entry name" value="BRCT_dom_sf"/>
</dbReference>
<organism evidence="16 17">
    <name type="scientific">Mucor plumbeus</name>
    <dbReference type="NCBI Taxonomy" id="97098"/>
    <lineage>
        <taxon>Eukaryota</taxon>
        <taxon>Fungi</taxon>
        <taxon>Fungi incertae sedis</taxon>
        <taxon>Mucoromycota</taxon>
        <taxon>Mucoromycotina</taxon>
        <taxon>Mucoromycetes</taxon>
        <taxon>Mucorales</taxon>
        <taxon>Mucorineae</taxon>
        <taxon>Mucoraceae</taxon>
        <taxon>Mucor</taxon>
    </lineage>
</organism>
<reference evidence="16" key="1">
    <citation type="submission" date="2020-12" db="EMBL/GenBank/DDBJ databases">
        <title>Metabolic potential, ecology and presence of endohyphal bacteria is reflected in genomic diversity of Mucoromycotina.</title>
        <authorList>
            <person name="Muszewska A."/>
            <person name="Okrasinska A."/>
            <person name="Steczkiewicz K."/>
            <person name="Drgas O."/>
            <person name="Orlowska M."/>
            <person name="Perlinska-Lenart U."/>
            <person name="Aleksandrzak-Piekarczyk T."/>
            <person name="Szatraj K."/>
            <person name="Zielenkiewicz U."/>
            <person name="Pilsyk S."/>
            <person name="Malc E."/>
            <person name="Mieczkowski P."/>
            <person name="Kruszewska J.S."/>
            <person name="Biernat P."/>
            <person name="Pawlowska J."/>
        </authorList>
    </citation>
    <scope>NUCLEOTIDE SEQUENCE</scope>
    <source>
        <strain evidence="16">CBS 226.32</strain>
    </source>
</reference>
<dbReference type="PANTHER" id="PTHR13763">
    <property type="entry name" value="BREAST CANCER TYPE 1 SUSCEPTIBILITY PROTEIN BRCA1"/>
    <property type="match status" value="1"/>
</dbReference>
<dbReference type="Proteomes" id="UP000650833">
    <property type="component" value="Unassembled WGS sequence"/>
</dbReference>
<dbReference type="GO" id="GO:0005634">
    <property type="term" value="C:nucleus"/>
    <property type="evidence" value="ECO:0007669"/>
    <property type="project" value="UniProtKB-SubCell"/>
</dbReference>
<dbReference type="SUPFAM" id="SSF52113">
    <property type="entry name" value="BRCT domain"/>
    <property type="match status" value="2"/>
</dbReference>
<keyword evidence="7" id="KW-0227">DNA damage</keyword>
<gene>
    <name evidence="16" type="ORF">INT46_008112</name>
</gene>
<keyword evidence="10" id="KW-0234">DNA repair</keyword>
<feature type="domain" description="RING-type" evidence="14">
    <location>
        <begin position="15"/>
        <end position="54"/>
    </location>
</feature>
<dbReference type="Gene3D" id="3.30.40.10">
    <property type="entry name" value="Zinc/RING finger domain, C3HC4 (zinc finger)"/>
    <property type="match status" value="1"/>
</dbReference>
<evidence type="ECO:0000256" key="13">
    <source>
        <dbReference type="SAM" id="MobiDB-lite"/>
    </source>
</evidence>
<protein>
    <recommendedName>
        <fullName evidence="4">RanBP-type and C3HC4-type zinc finger-containing protein 1</fullName>
        <ecNumber evidence="3">2.3.2.31</ecNumber>
    </recommendedName>
</protein>
<dbReference type="GO" id="GO:0000724">
    <property type="term" value="P:double-strand break repair via homologous recombination"/>
    <property type="evidence" value="ECO:0007669"/>
    <property type="project" value="TreeGrafter"/>
</dbReference>
<evidence type="ECO:0000313" key="17">
    <source>
        <dbReference type="Proteomes" id="UP000650833"/>
    </source>
</evidence>
<feature type="domain" description="BRCT" evidence="15">
    <location>
        <begin position="531"/>
        <end position="627"/>
    </location>
</feature>
<evidence type="ECO:0000256" key="8">
    <source>
        <dbReference type="ARBA" id="ARBA00022771"/>
    </source>
</evidence>
<evidence type="ECO:0000256" key="12">
    <source>
        <dbReference type="PROSITE-ProRule" id="PRU00175"/>
    </source>
</evidence>
<evidence type="ECO:0000259" key="14">
    <source>
        <dbReference type="PROSITE" id="PS50089"/>
    </source>
</evidence>
<dbReference type="GO" id="GO:0008270">
    <property type="term" value="F:zinc ion binding"/>
    <property type="evidence" value="ECO:0007669"/>
    <property type="project" value="UniProtKB-KW"/>
</dbReference>
<keyword evidence="6" id="KW-0677">Repeat</keyword>
<keyword evidence="17" id="KW-1185">Reference proteome</keyword>
<feature type="compositionally biased region" description="Polar residues" evidence="13">
    <location>
        <begin position="187"/>
        <end position="196"/>
    </location>
</feature>
<evidence type="ECO:0000256" key="3">
    <source>
        <dbReference type="ARBA" id="ARBA00012251"/>
    </source>
</evidence>
<dbReference type="EC" id="2.3.2.31" evidence="3"/>
<dbReference type="InterPro" id="IPR036443">
    <property type="entry name" value="Znf_RanBP2_sf"/>
</dbReference>
<dbReference type="PROSITE" id="PS01358">
    <property type="entry name" value="ZF_RANBP2_1"/>
    <property type="match status" value="1"/>
</dbReference>
<evidence type="ECO:0000256" key="11">
    <source>
        <dbReference type="ARBA" id="ARBA00023242"/>
    </source>
</evidence>
<evidence type="ECO:0000256" key="9">
    <source>
        <dbReference type="ARBA" id="ARBA00022833"/>
    </source>
</evidence>
<name>A0A8H7QE69_9FUNG</name>
<dbReference type="PROSITE" id="PS50089">
    <property type="entry name" value="ZF_RING_2"/>
    <property type="match status" value="1"/>
</dbReference>
<evidence type="ECO:0000313" key="16">
    <source>
        <dbReference type="EMBL" id="KAG2190018.1"/>
    </source>
</evidence>
<evidence type="ECO:0000256" key="7">
    <source>
        <dbReference type="ARBA" id="ARBA00022763"/>
    </source>
</evidence>
<dbReference type="GO" id="GO:0061630">
    <property type="term" value="F:ubiquitin protein ligase activity"/>
    <property type="evidence" value="ECO:0007669"/>
    <property type="project" value="UniProtKB-EC"/>
</dbReference>
<dbReference type="InterPro" id="IPR017907">
    <property type="entry name" value="Znf_RING_CS"/>
</dbReference>
<dbReference type="SMART" id="SM00184">
    <property type="entry name" value="RING"/>
    <property type="match status" value="1"/>
</dbReference>
<dbReference type="AlphaFoldDB" id="A0A8H7QE69"/>
<dbReference type="InterPro" id="IPR013083">
    <property type="entry name" value="Znf_RING/FYVE/PHD"/>
</dbReference>
<dbReference type="Pfam" id="PF13923">
    <property type="entry name" value="zf-C3HC4_2"/>
    <property type="match status" value="1"/>
</dbReference>
<comment type="catalytic activity">
    <reaction evidence="1">
        <text>[E2 ubiquitin-conjugating enzyme]-S-ubiquitinyl-L-cysteine + [acceptor protein]-L-lysine = [E2 ubiquitin-conjugating enzyme]-L-cysteine + [acceptor protein]-N(6)-ubiquitinyl-L-lysine.</text>
        <dbReference type="EC" id="2.3.2.31"/>
    </reaction>
</comment>
<dbReference type="SUPFAM" id="SSF90209">
    <property type="entry name" value="Ran binding protein zinc finger-like"/>
    <property type="match status" value="1"/>
</dbReference>
<comment type="caution">
    <text evidence="16">The sequence shown here is derived from an EMBL/GenBank/DDBJ whole genome shotgun (WGS) entry which is preliminary data.</text>
</comment>
<keyword evidence="9" id="KW-0862">Zinc</keyword>
<evidence type="ECO:0000256" key="10">
    <source>
        <dbReference type="ARBA" id="ARBA00023204"/>
    </source>
</evidence>
<evidence type="ECO:0000256" key="5">
    <source>
        <dbReference type="ARBA" id="ARBA00022723"/>
    </source>
</evidence>
<dbReference type="Gene3D" id="3.40.50.10190">
    <property type="entry name" value="BRCT domain"/>
    <property type="match status" value="2"/>
</dbReference>
<dbReference type="InterPro" id="IPR001357">
    <property type="entry name" value="BRCT_dom"/>
</dbReference>
<sequence>MILDQALKIEEYLECSICDAAFLKTTIVGECGHIFCLKCITTALAENSVCPTCQKPADINNLISGSTYDNLLVYIDNIKSELLSHPLTPLELSLKQHRMNQNQKPPSQSEQTQEEYQIEDSSMDDLPPVDEILRRKRTLPDTDTQNTANDEEELEKEFNDSLFQNTSSHTAKKFRPSDNERLDEKSINTQNIANNKNELDNEFNDDLSHVILNNAPSEFKPSDDNEKLRMLHPKNILGDFFSFSQSDELASQSQRHDSSAMASVSDNSESDTVQKEHPSVSEDQIMIDEPMSHSTQLTSNATIVKDFIPDTIYSDSEDNTNDTPMWTCSKCEYPNKPYLQTCGVCHSYRNKRASDIPPPAKSTKKQSKNLTPATPTDQSSSTKETYPLTVASDEENTKVHGTLTIPNTRRKSDSVERKEVHILYTGLTPEDEKKLDKIKEEADQKLKIVIHYQMRNFDDVTHIITSVDKKHLCKRTLKYLQGVLKGKWIVEPKWVIDSTKAKKWQLEDKYEVQGDHLTGKTHAPKFARESKPDLLFQDMKFYFIGDFTGKHNKNDMLILCKAGGAKILNRKPPGCGTRIDQNEDPLNPKEPIVIQSSDHKKKPSWLYQCQVRDPQWIIDCISKFKIE</sequence>
<comment type="subcellular location">
    <subcellularLocation>
        <location evidence="2">Nucleus</location>
    </subcellularLocation>
</comment>
<accession>A0A8H7QE69</accession>
<dbReference type="OrthoDB" id="549017at2759"/>
<evidence type="ECO:0000256" key="6">
    <source>
        <dbReference type="ARBA" id="ARBA00022737"/>
    </source>
</evidence>
<feature type="region of interest" description="Disordered" evidence="13">
    <location>
        <begin position="97"/>
        <end position="200"/>
    </location>
</feature>
<feature type="compositionally biased region" description="Polar residues" evidence="13">
    <location>
        <begin position="260"/>
        <end position="271"/>
    </location>
</feature>
<dbReference type="PANTHER" id="PTHR13763:SF0">
    <property type="entry name" value="BREAST CANCER TYPE 1 SUSCEPTIBILITY PROTEIN"/>
    <property type="match status" value="1"/>
</dbReference>
<evidence type="ECO:0000256" key="1">
    <source>
        <dbReference type="ARBA" id="ARBA00001798"/>
    </source>
</evidence>
<evidence type="ECO:0000256" key="4">
    <source>
        <dbReference type="ARBA" id="ARBA00017887"/>
    </source>
</evidence>
<evidence type="ECO:0000256" key="2">
    <source>
        <dbReference type="ARBA" id="ARBA00004123"/>
    </source>
</evidence>
<dbReference type="InterPro" id="IPR031099">
    <property type="entry name" value="BRCA1-associated"/>
</dbReference>
<keyword evidence="11" id="KW-0539">Nucleus</keyword>
<keyword evidence="5" id="KW-0479">Metal-binding</keyword>
<proteinExistence type="predicted"/>
<dbReference type="SUPFAM" id="SSF57850">
    <property type="entry name" value="RING/U-box"/>
    <property type="match status" value="1"/>
</dbReference>
<feature type="compositionally biased region" description="Acidic residues" evidence="13">
    <location>
        <begin position="112"/>
        <end position="123"/>
    </location>
</feature>
<dbReference type="EMBL" id="JAEPRC010001090">
    <property type="protein sequence ID" value="KAG2190018.1"/>
    <property type="molecule type" value="Genomic_DNA"/>
</dbReference>
<feature type="region of interest" description="Disordered" evidence="13">
    <location>
        <begin position="248"/>
        <end position="279"/>
    </location>
</feature>